<accession>A0A2P7B1A2</accession>
<dbReference type="EMBL" id="PGGN01000001">
    <property type="protein sequence ID" value="PSH60247.1"/>
    <property type="molecule type" value="Genomic_DNA"/>
</dbReference>
<comment type="caution">
    <text evidence="1">The sequence shown here is derived from an EMBL/GenBank/DDBJ whole genome shotgun (WGS) entry which is preliminary data.</text>
</comment>
<evidence type="ECO:0000313" key="2">
    <source>
        <dbReference type="Proteomes" id="UP000241158"/>
    </source>
</evidence>
<dbReference type="RefSeq" id="WP_106715563.1">
    <property type="nucleotide sequence ID" value="NZ_JACHXT010000004.1"/>
</dbReference>
<dbReference type="AlphaFoldDB" id="A0A2P7B1A2"/>
<organism evidence="1 2">
    <name type="scientific">Phyllobacterium endophyticum</name>
    <dbReference type="NCBI Taxonomy" id="1149773"/>
    <lineage>
        <taxon>Bacteria</taxon>
        <taxon>Pseudomonadati</taxon>
        <taxon>Pseudomonadota</taxon>
        <taxon>Alphaproteobacteria</taxon>
        <taxon>Hyphomicrobiales</taxon>
        <taxon>Phyllobacteriaceae</taxon>
        <taxon>Phyllobacterium</taxon>
    </lineage>
</organism>
<gene>
    <name evidence="1" type="ORF">CU100_05995</name>
</gene>
<keyword evidence="2" id="KW-1185">Reference proteome</keyword>
<protein>
    <submittedName>
        <fullName evidence="1">Uncharacterized protein</fullName>
    </submittedName>
</protein>
<evidence type="ECO:0000313" key="1">
    <source>
        <dbReference type="EMBL" id="PSH60247.1"/>
    </source>
</evidence>
<sequence>MKIFFLPRAFAKWLRASRTRLGDTDCGNWKSDPLAHPVLQAMDLDQLADLPFNPCEVRRQ</sequence>
<name>A0A2P7B1A2_9HYPH</name>
<reference evidence="2" key="1">
    <citation type="submission" date="2017-11" db="EMBL/GenBank/DDBJ databases">
        <authorList>
            <person name="Kuznetsova I."/>
            <person name="Sazanova A."/>
            <person name="Chirak E."/>
            <person name="Safronova V."/>
            <person name="Willems A."/>
        </authorList>
    </citation>
    <scope>NUCLEOTIDE SEQUENCE [LARGE SCALE GENOMIC DNA]</scope>
    <source>
        <strain evidence="2">PEPV15</strain>
    </source>
</reference>
<dbReference type="Proteomes" id="UP000241158">
    <property type="component" value="Unassembled WGS sequence"/>
</dbReference>
<proteinExistence type="predicted"/>